<sequence length="69" mass="7733">MAQEHSPSTHSAQRQACAALRERHLSAVRAGMGEEFYEKLRDAADECAYLDAEEAFLWGLRLGLALNRL</sequence>
<proteinExistence type="predicted"/>
<dbReference type="EMBL" id="DXDX01000206">
    <property type="protein sequence ID" value="HIY22493.1"/>
    <property type="molecule type" value="Genomic_DNA"/>
</dbReference>
<name>A0A9D1YAH3_9FIRM</name>
<dbReference type="AlphaFoldDB" id="A0A9D1YAH3"/>
<accession>A0A9D1YAH3</accession>
<gene>
    <name evidence="1" type="ORF">H9841_11415</name>
</gene>
<evidence type="ECO:0000313" key="2">
    <source>
        <dbReference type="Proteomes" id="UP000823868"/>
    </source>
</evidence>
<reference evidence="1" key="1">
    <citation type="journal article" date="2021" name="PeerJ">
        <title>Extensive microbial diversity within the chicken gut microbiome revealed by metagenomics and culture.</title>
        <authorList>
            <person name="Gilroy R."/>
            <person name="Ravi A."/>
            <person name="Getino M."/>
            <person name="Pursley I."/>
            <person name="Horton D.L."/>
            <person name="Alikhan N.F."/>
            <person name="Baker D."/>
            <person name="Gharbi K."/>
            <person name="Hall N."/>
            <person name="Watson M."/>
            <person name="Adriaenssens E.M."/>
            <person name="Foster-Nyarko E."/>
            <person name="Jarju S."/>
            <person name="Secka A."/>
            <person name="Antonio M."/>
            <person name="Oren A."/>
            <person name="Chaudhuri R.R."/>
            <person name="La Ragione R."/>
            <person name="Hildebrand F."/>
            <person name="Pallen M.J."/>
        </authorList>
    </citation>
    <scope>NUCLEOTIDE SEQUENCE</scope>
    <source>
        <strain evidence="1">ChiBcec16_6824</strain>
    </source>
</reference>
<comment type="caution">
    <text evidence="1">The sequence shown here is derived from an EMBL/GenBank/DDBJ whole genome shotgun (WGS) entry which is preliminary data.</text>
</comment>
<organism evidence="1 2">
    <name type="scientific">Candidatus Flavonifractor merdigallinarum</name>
    <dbReference type="NCBI Taxonomy" id="2838589"/>
    <lineage>
        <taxon>Bacteria</taxon>
        <taxon>Bacillati</taxon>
        <taxon>Bacillota</taxon>
        <taxon>Clostridia</taxon>
        <taxon>Eubacteriales</taxon>
        <taxon>Oscillospiraceae</taxon>
        <taxon>Flavonifractor</taxon>
    </lineage>
</organism>
<dbReference type="Proteomes" id="UP000823868">
    <property type="component" value="Unassembled WGS sequence"/>
</dbReference>
<protein>
    <submittedName>
        <fullName evidence="1">Uncharacterized protein</fullName>
    </submittedName>
</protein>
<evidence type="ECO:0000313" key="1">
    <source>
        <dbReference type="EMBL" id="HIY22493.1"/>
    </source>
</evidence>
<reference evidence="1" key="2">
    <citation type="submission" date="2021-04" db="EMBL/GenBank/DDBJ databases">
        <authorList>
            <person name="Gilroy R."/>
        </authorList>
    </citation>
    <scope>NUCLEOTIDE SEQUENCE</scope>
    <source>
        <strain evidence="1">ChiBcec16_6824</strain>
    </source>
</reference>